<dbReference type="EMBL" id="CP026520">
    <property type="protein sequence ID" value="QAV17080.1"/>
    <property type="molecule type" value="Genomic_DNA"/>
</dbReference>
<feature type="transmembrane region" description="Helical" evidence="5">
    <location>
        <begin position="271"/>
        <end position="291"/>
    </location>
</feature>
<gene>
    <name evidence="7" type="ORF">M5X16_24275</name>
    <name evidence="8" type="ORF">PC41400_05040</name>
</gene>
<feature type="transmembrane region" description="Helical" evidence="5">
    <location>
        <begin position="58"/>
        <end position="76"/>
    </location>
</feature>
<reference evidence="8 9" key="1">
    <citation type="submission" date="2018-01" db="EMBL/GenBank/DDBJ databases">
        <title>The whole genome sequencing and assembly of Paenibacillus chitinolyticus KCCM 41400 strain.</title>
        <authorList>
            <person name="Kim J.-Y."/>
            <person name="Park M.-K."/>
            <person name="Lee Y.-J."/>
            <person name="Yi H."/>
            <person name="Bahn Y.-S."/>
            <person name="Kim J.F."/>
            <person name="Lee D.-W."/>
        </authorList>
    </citation>
    <scope>NUCLEOTIDE SEQUENCE [LARGE SCALE GENOMIC DNA]</scope>
    <source>
        <strain evidence="8 9">KCCM 41400</strain>
    </source>
</reference>
<dbReference type="Proteomes" id="UP001527202">
    <property type="component" value="Unassembled WGS sequence"/>
</dbReference>
<dbReference type="PANTHER" id="PTHR37422:SF13">
    <property type="entry name" value="LIPOPOLYSACCHARIDE BIOSYNTHESIS PROTEIN PA4999-RELATED"/>
    <property type="match status" value="1"/>
</dbReference>
<feature type="transmembrane region" description="Helical" evidence="5">
    <location>
        <begin position="450"/>
        <end position="472"/>
    </location>
</feature>
<evidence type="ECO:0000256" key="2">
    <source>
        <dbReference type="ARBA" id="ARBA00022692"/>
    </source>
</evidence>
<feature type="transmembrane region" description="Helical" evidence="5">
    <location>
        <begin position="348"/>
        <end position="370"/>
    </location>
</feature>
<keyword evidence="4 5" id="KW-0472">Membrane</keyword>
<comment type="subcellular location">
    <subcellularLocation>
        <location evidence="1">Membrane</location>
        <topology evidence="1">Multi-pass membrane protein</topology>
    </subcellularLocation>
</comment>
<organism evidence="8 9">
    <name type="scientific">Paenibacillus chitinolyticus</name>
    <dbReference type="NCBI Taxonomy" id="79263"/>
    <lineage>
        <taxon>Bacteria</taxon>
        <taxon>Bacillati</taxon>
        <taxon>Bacillota</taxon>
        <taxon>Bacilli</taxon>
        <taxon>Bacillales</taxon>
        <taxon>Paenibacillaceae</taxon>
        <taxon>Paenibacillus</taxon>
    </lineage>
</organism>
<feature type="transmembrane region" description="Helical" evidence="5">
    <location>
        <begin position="311"/>
        <end position="328"/>
    </location>
</feature>
<dbReference type="InterPro" id="IPR051533">
    <property type="entry name" value="WaaL-like"/>
</dbReference>
<evidence type="ECO:0000313" key="7">
    <source>
        <dbReference type="EMBL" id="MCY9598878.1"/>
    </source>
</evidence>
<evidence type="ECO:0000256" key="4">
    <source>
        <dbReference type="ARBA" id="ARBA00023136"/>
    </source>
</evidence>
<dbReference type="EMBL" id="JAMDMJ010000035">
    <property type="protein sequence ID" value="MCY9598878.1"/>
    <property type="molecule type" value="Genomic_DNA"/>
</dbReference>
<feature type="transmembrane region" description="Helical" evidence="5">
    <location>
        <begin position="484"/>
        <end position="500"/>
    </location>
</feature>
<evidence type="ECO:0000313" key="9">
    <source>
        <dbReference type="Proteomes" id="UP000288943"/>
    </source>
</evidence>
<protein>
    <submittedName>
        <fullName evidence="8">O-antigen ligase domain-containing protein</fullName>
    </submittedName>
    <submittedName>
        <fullName evidence="7">O-antigen ligase family protein</fullName>
    </submittedName>
</protein>
<feature type="transmembrane region" description="Helical" evidence="5">
    <location>
        <begin position="83"/>
        <end position="103"/>
    </location>
</feature>
<evidence type="ECO:0000256" key="3">
    <source>
        <dbReference type="ARBA" id="ARBA00022989"/>
    </source>
</evidence>
<dbReference type="Proteomes" id="UP000288943">
    <property type="component" value="Chromosome"/>
</dbReference>
<proteinExistence type="predicted"/>
<feature type="transmembrane region" description="Helical" evidence="5">
    <location>
        <begin position="201"/>
        <end position="220"/>
    </location>
</feature>
<keyword evidence="3 5" id="KW-1133">Transmembrane helix</keyword>
<dbReference type="GeneID" id="95374178"/>
<evidence type="ECO:0000256" key="1">
    <source>
        <dbReference type="ARBA" id="ARBA00004141"/>
    </source>
</evidence>
<feature type="domain" description="O-antigen ligase-related" evidence="6">
    <location>
        <begin position="306"/>
        <end position="458"/>
    </location>
</feature>
<dbReference type="GO" id="GO:0016874">
    <property type="term" value="F:ligase activity"/>
    <property type="evidence" value="ECO:0007669"/>
    <property type="project" value="UniProtKB-KW"/>
</dbReference>
<evidence type="ECO:0000259" key="6">
    <source>
        <dbReference type="Pfam" id="PF04932"/>
    </source>
</evidence>
<keyword evidence="10" id="KW-1185">Reference proteome</keyword>
<feature type="transmembrane region" description="Helical" evidence="5">
    <location>
        <begin position="109"/>
        <end position="129"/>
    </location>
</feature>
<dbReference type="Pfam" id="PF04932">
    <property type="entry name" value="Wzy_C"/>
    <property type="match status" value="1"/>
</dbReference>
<feature type="transmembrane region" description="Helical" evidence="5">
    <location>
        <begin position="232"/>
        <end position="264"/>
    </location>
</feature>
<accession>A0A410WRZ9</accession>
<evidence type="ECO:0000256" key="5">
    <source>
        <dbReference type="SAM" id="Phobius"/>
    </source>
</evidence>
<feature type="transmembrane region" description="Helical" evidence="5">
    <location>
        <begin position="506"/>
        <end position="526"/>
    </location>
</feature>
<feature type="transmembrane region" description="Helical" evidence="5">
    <location>
        <begin position="538"/>
        <end position="559"/>
    </location>
</feature>
<dbReference type="PANTHER" id="PTHR37422">
    <property type="entry name" value="TEICHURONIC ACID BIOSYNTHESIS PROTEIN TUAE"/>
    <property type="match status" value="1"/>
</dbReference>
<dbReference type="KEGG" id="pchi:PC41400_05040"/>
<dbReference type="Gene3D" id="1.25.40.10">
    <property type="entry name" value="Tetratricopeptide repeat domain"/>
    <property type="match status" value="1"/>
</dbReference>
<keyword evidence="8" id="KW-0436">Ligase</keyword>
<name>A0A410WRZ9_9BACL</name>
<dbReference type="AlphaFoldDB" id="A0A410WRZ9"/>
<feature type="transmembrane region" description="Helical" evidence="5">
    <location>
        <begin position="20"/>
        <end position="38"/>
    </location>
</feature>
<dbReference type="InterPro" id="IPR007016">
    <property type="entry name" value="O-antigen_ligase-rel_domated"/>
</dbReference>
<dbReference type="GO" id="GO:0016020">
    <property type="term" value="C:membrane"/>
    <property type="evidence" value="ECO:0007669"/>
    <property type="project" value="UniProtKB-SubCell"/>
</dbReference>
<sequence>MYAYKKPKLDEREQAEKSSIIFWLLIGFVTLFLFWAPFQKALFNGNSLNFERPIYSAVIWASIFLFLTGIYFFYFWKLRERKDLLSLFIFLIPLSYLISLLPAASKYSAVNLLLIQIVLVTLFLIGAYLTKSALGNKIIHIGLLTSGYVIVIFGLMNWLGNGKLAGVIVGWFSTIDATGIYKDAVMTDSNGLRLTSVFQYANTYAGFLIALWGTGLFLVSKNRSWSKVLVHALFLVPVLVSFMLTLSRGAIIFLPIIFFLILIFQKPTRQILLLVHAILSTLASFAVLSKITAIGIDVNKEFSASLSGKGWMLLIGASVIYGLLALLVQRFIAPPLESKLGNFSAKKWALFAIPAGSIVLGILGVLVVMATPLKNLLPENVRIRLETINFTQHSVLERITFYKDASKLFADYPLFGAGGGAWSSLYEQYQNNPYTVRQAHNFFMQYLVEVGAFGILILAVLLVAIFAIYIRNYIRSTEQERDKHFVYFIFVIAILGHSVLDFDMSYVYIGALVFLCLGAMIADVKTKEFTKQVVSIRYVYPSVILVLSIITLFVSARYLSANSSYNKALEVAKTSQNYTEIVTPLNNALSLRANHPEYVLLKVDLLAQLYKQTQDEKYLNEEIALINTARVREPYNKSLLDRELNTLQIKGQQDQVEKLIQNGLNYYPWDISFYERSIQTHVTAGFEGYAAKDKTTADKEWNQAILVYQQVLDRMKELAKLPEGQLQGREFDVTEPMRLYLGQMYFAQGKYADTEALLKPFSAGELKDENGQTGIRYYLAALKKQNKTDQPALDKVKALTPTVEQEVDQIIASTPPL</sequence>
<evidence type="ECO:0000313" key="10">
    <source>
        <dbReference type="Proteomes" id="UP001527202"/>
    </source>
</evidence>
<keyword evidence="2 5" id="KW-0812">Transmembrane</keyword>
<feature type="transmembrane region" description="Helical" evidence="5">
    <location>
        <begin position="141"/>
        <end position="158"/>
    </location>
</feature>
<reference evidence="7 10" key="2">
    <citation type="submission" date="2022-05" db="EMBL/GenBank/DDBJ databases">
        <title>Genome Sequencing of Bee-Associated Microbes.</title>
        <authorList>
            <person name="Dunlap C."/>
        </authorList>
    </citation>
    <scope>NUCLEOTIDE SEQUENCE [LARGE SCALE GENOMIC DNA]</scope>
    <source>
        <strain evidence="7 10">NRRL B-23120</strain>
    </source>
</reference>
<dbReference type="OrthoDB" id="1808577at2"/>
<dbReference type="RefSeq" id="WP_042234037.1">
    <property type="nucleotide sequence ID" value="NZ_CP026520.1"/>
</dbReference>
<dbReference type="InterPro" id="IPR011990">
    <property type="entry name" value="TPR-like_helical_dom_sf"/>
</dbReference>
<evidence type="ECO:0000313" key="8">
    <source>
        <dbReference type="EMBL" id="QAV17080.1"/>
    </source>
</evidence>